<dbReference type="PANTHER" id="PTHR43179">
    <property type="entry name" value="RHAMNOSYLTRANSFERASE WBBL"/>
    <property type="match status" value="1"/>
</dbReference>
<evidence type="ECO:0000313" key="5">
    <source>
        <dbReference type="EMBL" id="MDR6809507.1"/>
    </source>
</evidence>
<proteinExistence type="inferred from homology"/>
<accession>A0ABU1R8H9</accession>
<comment type="similarity">
    <text evidence="1">Belongs to the glycosyltransferase 2 family.</text>
</comment>
<dbReference type="InterPro" id="IPR029044">
    <property type="entry name" value="Nucleotide-diphossugar_trans"/>
</dbReference>
<sequence length="330" mass="38810">MYMKSISVVIPNYNGKHLFEKYFEHNYKVLQKLETNVQIIVIDDASTDESVAYLQEHYADKITLICKETNSGFSETCNIGIQNATNDLIFLLNTDVTLEPGYMEKLYKYFELEDTFGVMGRVIGMNDDLIREAAREPKISGRKIKSSDFFHLQNINAFTPTFYLSGAIALMDTQKLKAINGFNEMFNPYYGEDQELSIRAWRLGWKCYYEHDAVCRHEVSASTKNHNHKKAIKRIHFRNRYYVHYLHLQGMDLKLWHLQILLCDVLLGLLTLQFFKVEAYWDFFKNRGNLQAKKVAFNREMKKHQSDIGIIDVINNFRMMLKYQQVIKLN</sequence>
<evidence type="ECO:0000256" key="3">
    <source>
        <dbReference type="ARBA" id="ARBA00022679"/>
    </source>
</evidence>
<protein>
    <submittedName>
        <fullName evidence="5">GT2 family glycosyltransferase</fullName>
    </submittedName>
</protein>
<evidence type="ECO:0000256" key="2">
    <source>
        <dbReference type="ARBA" id="ARBA00022676"/>
    </source>
</evidence>
<dbReference type="Proteomes" id="UP001264980">
    <property type="component" value="Unassembled WGS sequence"/>
</dbReference>
<keyword evidence="6" id="KW-1185">Reference proteome</keyword>
<dbReference type="Pfam" id="PF00535">
    <property type="entry name" value="Glycos_transf_2"/>
    <property type="match status" value="1"/>
</dbReference>
<dbReference type="Gene3D" id="3.90.550.10">
    <property type="entry name" value="Spore Coat Polysaccharide Biosynthesis Protein SpsA, Chain A"/>
    <property type="match status" value="1"/>
</dbReference>
<name>A0ABU1R8H9_9BACT</name>
<reference evidence="5 6" key="1">
    <citation type="submission" date="2023-07" db="EMBL/GenBank/DDBJ databases">
        <title>Sorghum-associated microbial communities from plants grown in Nebraska, USA.</title>
        <authorList>
            <person name="Schachtman D."/>
        </authorList>
    </citation>
    <scope>NUCLEOTIDE SEQUENCE [LARGE SCALE GENOMIC DNA]</scope>
    <source>
        <strain evidence="5 6">BE57</strain>
    </source>
</reference>
<dbReference type="SUPFAM" id="SSF53448">
    <property type="entry name" value="Nucleotide-diphospho-sugar transferases"/>
    <property type="match status" value="1"/>
</dbReference>
<dbReference type="InterPro" id="IPR001173">
    <property type="entry name" value="Glyco_trans_2-like"/>
</dbReference>
<feature type="domain" description="Glycosyltransferase 2-like" evidence="4">
    <location>
        <begin position="7"/>
        <end position="177"/>
    </location>
</feature>
<dbReference type="PANTHER" id="PTHR43179:SF12">
    <property type="entry name" value="GALACTOFURANOSYLTRANSFERASE GLFT2"/>
    <property type="match status" value="1"/>
</dbReference>
<dbReference type="EMBL" id="JAVDTI010000010">
    <property type="protein sequence ID" value="MDR6809507.1"/>
    <property type="molecule type" value="Genomic_DNA"/>
</dbReference>
<evidence type="ECO:0000256" key="1">
    <source>
        <dbReference type="ARBA" id="ARBA00006739"/>
    </source>
</evidence>
<organism evidence="5 6">
    <name type="scientific">Dyadobacter fermentans</name>
    <dbReference type="NCBI Taxonomy" id="94254"/>
    <lineage>
        <taxon>Bacteria</taxon>
        <taxon>Pseudomonadati</taxon>
        <taxon>Bacteroidota</taxon>
        <taxon>Cytophagia</taxon>
        <taxon>Cytophagales</taxon>
        <taxon>Spirosomataceae</taxon>
        <taxon>Dyadobacter</taxon>
    </lineage>
</organism>
<evidence type="ECO:0000259" key="4">
    <source>
        <dbReference type="Pfam" id="PF00535"/>
    </source>
</evidence>
<keyword evidence="2" id="KW-0328">Glycosyltransferase</keyword>
<gene>
    <name evidence="5" type="ORF">J2W84_006583</name>
</gene>
<evidence type="ECO:0000313" key="6">
    <source>
        <dbReference type="Proteomes" id="UP001264980"/>
    </source>
</evidence>
<comment type="caution">
    <text evidence="5">The sequence shown here is derived from an EMBL/GenBank/DDBJ whole genome shotgun (WGS) entry which is preliminary data.</text>
</comment>
<keyword evidence="3" id="KW-0808">Transferase</keyword>